<reference evidence="2 3" key="1">
    <citation type="submission" date="2023-06" db="EMBL/GenBank/DDBJ databases">
        <title>Black Yeasts Isolated from many extreme environments.</title>
        <authorList>
            <person name="Coleine C."/>
            <person name="Stajich J.E."/>
            <person name="Selbmann L."/>
        </authorList>
    </citation>
    <scope>NUCLEOTIDE SEQUENCE [LARGE SCALE GENOMIC DNA]</scope>
    <source>
        <strain evidence="2 3">CCFEE 5887</strain>
    </source>
</reference>
<dbReference type="Pfam" id="PF06985">
    <property type="entry name" value="HET"/>
    <property type="match status" value="1"/>
</dbReference>
<evidence type="ECO:0000259" key="1">
    <source>
        <dbReference type="Pfam" id="PF06985"/>
    </source>
</evidence>
<sequence length="250" mass="27970">MSANSGGSLQQAQRDGLNFVWIDGCCIDRQSSAELSEAINSMYGWYQGAKYCCVYLHDVDQDDWENPFPRMAGLGRQKGSGAPYLGCDLEALETGNLGRYSVAQKMSWAARRVTTLLEDGAYCLMGIFGVNMPLLYGEWERTFLRVQEEVIKYNDDQIIFAWSMGKKRFSGLLAPSPACFVGCANTISAQATEQREPFSMTNRGLSITLKMTPWLADAYLAYLDCAEKADAERSVDLGIFLRRLPRMIHT</sequence>
<comment type="caution">
    <text evidence="2">The sequence shown here is derived from an EMBL/GenBank/DDBJ whole genome shotgun (WGS) entry which is preliminary data.</text>
</comment>
<gene>
    <name evidence="2" type="ORF">LTR25_010956</name>
</gene>
<keyword evidence="3" id="KW-1185">Reference proteome</keyword>
<dbReference type="PANTHER" id="PTHR10622">
    <property type="entry name" value="HET DOMAIN-CONTAINING PROTEIN"/>
    <property type="match status" value="1"/>
</dbReference>
<organism evidence="2 3">
    <name type="scientific">Vermiconidia calcicola</name>
    <dbReference type="NCBI Taxonomy" id="1690605"/>
    <lineage>
        <taxon>Eukaryota</taxon>
        <taxon>Fungi</taxon>
        <taxon>Dikarya</taxon>
        <taxon>Ascomycota</taxon>
        <taxon>Pezizomycotina</taxon>
        <taxon>Dothideomycetes</taxon>
        <taxon>Dothideomycetidae</taxon>
        <taxon>Mycosphaerellales</taxon>
        <taxon>Extremaceae</taxon>
        <taxon>Vermiconidia</taxon>
    </lineage>
</organism>
<dbReference type="Proteomes" id="UP001345827">
    <property type="component" value="Unassembled WGS sequence"/>
</dbReference>
<accession>A0AAV9PSI0</accession>
<evidence type="ECO:0000313" key="2">
    <source>
        <dbReference type="EMBL" id="KAK5527713.1"/>
    </source>
</evidence>
<dbReference type="PANTHER" id="PTHR10622:SF10">
    <property type="entry name" value="HET DOMAIN-CONTAINING PROTEIN"/>
    <property type="match status" value="1"/>
</dbReference>
<dbReference type="InterPro" id="IPR010730">
    <property type="entry name" value="HET"/>
</dbReference>
<name>A0AAV9PSI0_9PEZI</name>
<protein>
    <recommendedName>
        <fullName evidence="1">Heterokaryon incompatibility domain-containing protein</fullName>
    </recommendedName>
</protein>
<dbReference type="EMBL" id="JAXLQG010000035">
    <property type="protein sequence ID" value="KAK5527713.1"/>
    <property type="molecule type" value="Genomic_DNA"/>
</dbReference>
<dbReference type="AlphaFoldDB" id="A0AAV9PSI0"/>
<evidence type="ECO:0000313" key="3">
    <source>
        <dbReference type="Proteomes" id="UP001345827"/>
    </source>
</evidence>
<proteinExistence type="predicted"/>
<feature type="domain" description="Heterokaryon incompatibility" evidence="1">
    <location>
        <begin position="8"/>
        <end position="63"/>
    </location>
</feature>